<evidence type="ECO:0000259" key="3">
    <source>
        <dbReference type="SMART" id="SM00635"/>
    </source>
</evidence>
<sequence>MINSNIVIPSSVSLNKTMNTLTVDDTDTLIATVSPSNATNKNVQWSTSNSNVATVDEAGKVTAIGVGTATITATTIDGNKAASCTITVTDIVTFKDKNLEQAVRNAINKPTGTIFKSDVAHITYLHLYNKNISDISGIENLSSLQTLDLENNQISDISAMNGLTNLQFLNLDLNGISDISALKELTNLQDLYLDSNRISDFSALKGLINLKYLKLIDNQISDISVLKELTNLQELYLSNNEISDISALRGLTNLHQLELMNNQISDINALTGLTNLLDLGLTGNQISAVDQQKLKTALPNCEILF</sequence>
<dbReference type="InterPro" id="IPR025875">
    <property type="entry name" value="Leu-rich_rpt_4"/>
</dbReference>
<keyword evidence="5" id="KW-1185">Reference proteome</keyword>
<name>A0ABW8TTE5_9CLOT</name>
<dbReference type="PANTHER" id="PTHR46652:SF3">
    <property type="entry name" value="LEUCINE-RICH REPEAT-CONTAINING PROTEIN 9"/>
    <property type="match status" value="1"/>
</dbReference>
<dbReference type="InterPro" id="IPR008964">
    <property type="entry name" value="Invasin/intimin_cell_adhesion"/>
</dbReference>
<reference evidence="4 5" key="1">
    <citation type="submission" date="2024-11" db="EMBL/GenBank/DDBJ databases">
        <authorList>
            <person name="Heng Y.C."/>
            <person name="Lim A.C.H."/>
            <person name="Lee J.K.Y."/>
            <person name="Kittelmann S."/>
        </authorList>
    </citation>
    <scope>NUCLEOTIDE SEQUENCE [LARGE SCALE GENOMIC DNA]</scope>
    <source>
        <strain evidence="4 5">WILCCON 0202</strain>
    </source>
</reference>
<dbReference type="InterPro" id="IPR032675">
    <property type="entry name" value="LRR_dom_sf"/>
</dbReference>
<dbReference type="SMART" id="SM00365">
    <property type="entry name" value="LRR_SD22"/>
    <property type="match status" value="5"/>
</dbReference>
<dbReference type="SMART" id="SM00635">
    <property type="entry name" value="BID_2"/>
    <property type="match status" value="1"/>
</dbReference>
<dbReference type="SUPFAM" id="SSF49373">
    <property type="entry name" value="Invasin/intimin cell-adhesion fragments"/>
    <property type="match status" value="1"/>
</dbReference>
<organism evidence="4 5">
    <name type="scientific">Candidatus Clostridium radicumherbarum</name>
    <dbReference type="NCBI Taxonomy" id="3381662"/>
    <lineage>
        <taxon>Bacteria</taxon>
        <taxon>Bacillati</taxon>
        <taxon>Bacillota</taxon>
        <taxon>Clostridia</taxon>
        <taxon>Eubacteriales</taxon>
        <taxon>Clostridiaceae</taxon>
        <taxon>Clostridium</taxon>
    </lineage>
</organism>
<dbReference type="Pfam" id="PF12799">
    <property type="entry name" value="LRR_4"/>
    <property type="match status" value="3"/>
</dbReference>
<dbReference type="Proteomes" id="UP001623661">
    <property type="component" value="Unassembled WGS sequence"/>
</dbReference>
<evidence type="ECO:0000256" key="2">
    <source>
        <dbReference type="ARBA" id="ARBA00022737"/>
    </source>
</evidence>
<accession>A0ABW8TTE5</accession>
<dbReference type="InterPro" id="IPR001611">
    <property type="entry name" value="Leu-rich_rpt"/>
</dbReference>
<dbReference type="SMART" id="SM00369">
    <property type="entry name" value="LRR_TYP"/>
    <property type="match status" value="7"/>
</dbReference>
<keyword evidence="2" id="KW-0677">Repeat</keyword>
<dbReference type="InterPro" id="IPR003343">
    <property type="entry name" value="Big_2"/>
</dbReference>
<protein>
    <submittedName>
        <fullName evidence="4">Leucine-rich repeat domain-containing protein</fullName>
    </submittedName>
</protein>
<evidence type="ECO:0000313" key="5">
    <source>
        <dbReference type="Proteomes" id="UP001623661"/>
    </source>
</evidence>
<dbReference type="PANTHER" id="PTHR46652">
    <property type="entry name" value="LEUCINE-RICH REPEAT AND IQ DOMAIN-CONTAINING PROTEIN 1-RELATED"/>
    <property type="match status" value="1"/>
</dbReference>
<evidence type="ECO:0000313" key="4">
    <source>
        <dbReference type="EMBL" id="MFL0268872.1"/>
    </source>
</evidence>
<evidence type="ECO:0000256" key="1">
    <source>
        <dbReference type="ARBA" id="ARBA00022614"/>
    </source>
</evidence>
<dbReference type="Gene3D" id="3.80.10.10">
    <property type="entry name" value="Ribonuclease Inhibitor"/>
    <property type="match status" value="1"/>
</dbReference>
<dbReference type="InterPro" id="IPR050836">
    <property type="entry name" value="SDS22/Internalin_LRR"/>
</dbReference>
<dbReference type="Pfam" id="PF02368">
    <property type="entry name" value="Big_2"/>
    <property type="match status" value="1"/>
</dbReference>
<dbReference type="EMBL" id="JBJHZY010000002">
    <property type="protein sequence ID" value="MFL0268872.1"/>
    <property type="molecule type" value="Genomic_DNA"/>
</dbReference>
<dbReference type="InterPro" id="IPR003591">
    <property type="entry name" value="Leu-rich_rpt_typical-subtyp"/>
</dbReference>
<dbReference type="Gene3D" id="2.60.40.1080">
    <property type="match status" value="1"/>
</dbReference>
<dbReference type="PROSITE" id="PS51450">
    <property type="entry name" value="LRR"/>
    <property type="match status" value="7"/>
</dbReference>
<feature type="domain" description="BIG2" evidence="3">
    <location>
        <begin position="8"/>
        <end position="85"/>
    </location>
</feature>
<comment type="caution">
    <text evidence="4">The sequence shown here is derived from an EMBL/GenBank/DDBJ whole genome shotgun (WGS) entry which is preliminary data.</text>
</comment>
<proteinExistence type="predicted"/>
<dbReference type="RefSeq" id="WP_406765790.1">
    <property type="nucleotide sequence ID" value="NZ_JBJHZY010000002.1"/>
</dbReference>
<keyword evidence="1" id="KW-0433">Leucine-rich repeat</keyword>
<dbReference type="SUPFAM" id="SSF52058">
    <property type="entry name" value="L domain-like"/>
    <property type="match status" value="1"/>
</dbReference>
<gene>
    <name evidence="4" type="ORF">ACJDUH_12290</name>
</gene>